<protein>
    <submittedName>
        <fullName evidence="1">Uncharacterized protein</fullName>
    </submittedName>
</protein>
<comment type="caution">
    <text evidence="1">The sequence shown here is derived from an EMBL/GenBank/DDBJ whole genome shotgun (WGS) entry which is preliminary data.</text>
</comment>
<gene>
    <name evidence="1" type="ORF">KMAL_07830</name>
</gene>
<dbReference type="AlphaFoldDB" id="A0A2S3W4W0"/>
<reference evidence="1 2" key="1">
    <citation type="submission" date="2018-01" db="EMBL/GenBank/DDBJ databases">
        <title>Draft Genome Sequence of Komagataeibacter maltaceti LMG 1529, a Vinegar Producing Acetic Acid Bacterium Isolated from Malt Vinegar Brewery Acetifiers.</title>
        <authorList>
            <person name="Zhang Q."/>
            <person name="Hollensteiner J."/>
            <person name="Poehlein A."/>
            <person name="Daniel R."/>
        </authorList>
    </citation>
    <scope>NUCLEOTIDE SEQUENCE [LARGE SCALE GENOMIC DNA]</scope>
    <source>
        <strain evidence="1 2">LMG 1529</strain>
    </source>
</reference>
<dbReference type="Proteomes" id="UP000237344">
    <property type="component" value="Unassembled WGS sequence"/>
</dbReference>
<accession>A0A2S3W4W0</accession>
<proteinExistence type="predicted"/>
<evidence type="ECO:0000313" key="1">
    <source>
        <dbReference type="EMBL" id="POF63603.1"/>
    </source>
</evidence>
<sequence length="94" mass="9756">MTDTTTTAPTMQNYILYRTKALMLQPPYSYLAGETPVIPAATVAGAVGTVVSTWSMTGMDGLTPPDGFAYALDAAKSYPVGSIYTPPATTATTA</sequence>
<dbReference type="RefSeq" id="WP_110094454.1">
    <property type="nucleotide sequence ID" value="NZ_NKUE01000013.1"/>
</dbReference>
<keyword evidence="2" id="KW-1185">Reference proteome</keyword>
<dbReference type="OrthoDB" id="7283982at2"/>
<dbReference type="EMBL" id="POTC01000006">
    <property type="protein sequence ID" value="POF63603.1"/>
    <property type="molecule type" value="Genomic_DNA"/>
</dbReference>
<evidence type="ECO:0000313" key="2">
    <source>
        <dbReference type="Proteomes" id="UP000237344"/>
    </source>
</evidence>
<name>A0A2S3W4W0_9PROT</name>
<organism evidence="1 2">
    <name type="scientific">Novacetimonas maltaceti</name>
    <dbReference type="NCBI Taxonomy" id="1203393"/>
    <lineage>
        <taxon>Bacteria</taxon>
        <taxon>Pseudomonadati</taxon>
        <taxon>Pseudomonadota</taxon>
        <taxon>Alphaproteobacteria</taxon>
        <taxon>Acetobacterales</taxon>
        <taxon>Acetobacteraceae</taxon>
        <taxon>Novacetimonas</taxon>
    </lineage>
</organism>